<sequence>MKPVGAITRGTTNPNRLRRVDNYVAYRCGELLRAAADPLVIDLGYGATPVTAVELRSRLATAVRPDVTVVGLEIDPVRVAAAQPHAEPPHLLFRRGGFELAGLRPVVVRAFNVLRQYAEDEVAAAWTAMTATGAVLVEGTCDELGRIATWTVVEAGEPATLTFSARLSDLEHPATFAERLPKALIHHNVPGEPVHTLLRALGRAWETEATPFGPRQRWLATCRRMRAEGWPVLDGPARWRLGELTVPYASSSSPSTERSV</sequence>
<comment type="caution">
    <text evidence="1">The sequence shown here is derived from an EMBL/GenBank/DDBJ whole genome shotgun (WGS) entry which is preliminary data.</text>
</comment>
<dbReference type="AlphaFoldDB" id="A0A7W7CXS6"/>
<evidence type="ECO:0000313" key="2">
    <source>
        <dbReference type="Proteomes" id="UP000542742"/>
    </source>
</evidence>
<keyword evidence="2" id="KW-1185">Reference proteome</keyword>
<accession>A0A7W7CXS6</accession>
<gene>
    <name evidence="1" type="ORF">BKA14_006750</name>
</gene>
<evidence type="ECO:0008006" key="3">
    <source>
        <dbReference type="Google" id="ProtNLM"/>
    </source>
</evidence>
<evidence type="ECO:0000313" key="1">
    <source>
        <dbReference type="EMBL" id="MBB4696602.1"/>
    </source>
</evidence>
<dbReference type="RefSeq" id="WP_184954820.1">
    <property type="nucleotide sequence ID" value="NZ_BOMC01000022.1"/>
</dbReference>
<proteinExistence type="predicted"/>
<dbReference type="Proteomes" id="UP000542742">
    <property type="component" value="Unassembled WGS sequence"/>
</dbReference>
<organism evidence="1 2">
    <name type="scientific">Paractinoplanes abujensis</name>
    <dbReference type="NCBI Taxonomy" id="882441"/>
    <lineage>
        <taxon>Bacteria</taxon>
        <taxon>Bacillati</taxon>
        <taxon>Actinomycetota</taxon>
        <taxon>Actinomycetes</taxon>
        <taxon>Micromonosporales</taxon>
        <taxon>Micromonosporaceae</taxon>
        <taxon>Paractinoplanes</taxon>
    </lineage>
</organism>
<reference evidence="1 2" key="1">
    <citation type="submission" date="2020-08" db="EMBL/GenBank/DDBJ databases">
        <title>Sequencing the genomes of 1000 actinobacteria strains.</title>
        <authorList>
            <person name="Klenk H.-P."/>
        </authorList>
    </citation>
    <scope>NUCLEOTIDE SEQUENCE [LARGE SCALE GENOMIC DNA]</scope>
    <source>
        <strain evidence="1 2">DSM 45518</strain>
    </source>
</reference>
<protein>
    <recommendedName>
        <fullName evidence="3">Methylase</fullName>
    </recommendedName>
</protein>
<name>A0A7W7CXS6_9ACTN</name>
<dbReference type="EMBL" id="JACHMF010000001">
    <property type="protein sequence ID" value="MBB4696602.1"/>
    <property type="molecule type" value="Genomic_DNA"/>
</dbReference>